<dbReference type="VEuPathDB" id="FungiDB:C8Q69DRAFT_191963"/>
<dbReference type="RefSeq" id="XP_028480911.1">
    <property type="nucleotide sequence ID" value="XM_028625979.1"/>
</dbReference>
<evidence type="ECO:0000313" key="1">
    <source>
        <dbReference type="EMBL" id="RWQ91266.1"/>
    </source>
</evidence>
<dbReference type="AlphaFoldDB" id="A0A443HHL0"/>
<organism evidence="1 2">
    <name type="scientific">Byssochlamys spectabilis</name>
    <name type="common">Paecilomyces variotii</name>
    <dbReference type="NCBI Taxonomy" id="264951"/>
    <lineage>
        <taxon>Eukaryota</taxon>
        <taxon>Fungi</taxon>
        <taxon>Dikarya</taxon>
        <taxon>Ascomycota</taxon>
        <taxon>Pezizomycotina</taxon>
        <taxon>Eurotiomycetes</taxon>
        <taxon>Eurotiomycetidae</taxon>
        <taxon>Eurotiales</taxon>
        <taxon>Thermoascaceae</taxon>
        <taxon>Paecilomyces</taxon>
    </lineage>
</organism>
<accession>A0A443HHL0</accession>
<reference evidence="1 2" key="1">
    <citation type="journal article" date="2018" name="Front. Microbiol.">
        <title>Genomic and genetic insights into a cosmopolitan fungus, Paecilomyces variotii (Eurotiales).</title>
        <authorList>
            <person name="Urquhart A.S."/>
            <person name="Mondo S.J."/>
            <person name="Makela M.R."/>
            <person name="Hane J.K."/>
            <person name="Wiebenga A."/>
            <person name="He G."/>
            <person name="Mihaltcheva S."/>
            <person name="Pangilinan J."/>
            <person name="Lipzen A."/>
            <person name="Barry K."/>
            <person name="de Vries R.P."/>
            <person name="Grigoriev I.V."/>
            <person name="Idnurm A."/>
        </authorList>
    </citation>
    <scope>NUCLEOTIDE SEQUENCE [LARGE SCALE GENOMIC DNA]</scope>
    <source>
        <strain evidence="1 2">CBS 101075</strain>
    </source>
</reference>
<protein>
    <submittedName>
        <fullName evidence="1">Uncharacterized protein</fullName>
    </submittedName>
</protein>
<sequence length="119" mass="13667">MHSSVSYSIWISMDGYHAYTMPSEHLLPISLPECSRRYCQRLKQLTDILDAQRFVTGYRRLLPIGTPESIKDIAIEQIISQKELWWDVRGETADLLPPEAWILTGLDCDDDSENSCALH</sequence>
<name>A0A443HHL0_BYSSP</name>
<proteinExistence type="predicted"/>
<dbReference type="Proteomes" id="UP000283841">
    <property type="component" value="Unassembled WGS sequence"/>
</dbReference>
<keyword evidence="2" id="KW-1185">Reference proteome</keyword>
<dbReference type="EMBL" id="RCNU01000023">
    <property type="protein sequence ID" value="RWQ91266.1"/>
    <property type="molecule type" value="Genomic_DNA"/>
</dbReference>
<comment type="caution">
    <text evidence="1">The sequence shown here is derived from an EMBL/GenBank/DDBJ whole genome shotgun (WGS) entry which is preliminary data.</text>
</comment>
<dbReference type="GeneID" id="39595256"/>
<gene>
    <name evidence="1" type="ORF">C8Q69DRAFT_191963</name>
</gene>
<evidence type="ECO:0000313" key="2">
    <source>
        <dbReference type="Proteomes" id="UP000283841"/>
    </source>
</evidence>